<dbReference type="CDD" id="cd00138">
    <property type="entry name" value="PLDc_SF"/>
    <property type="match status" value="1"/>
</dbReference>
<feature type="domain" description="PLD phosphodiesterase" evidence="1">
    <location>
        <begin position="925"/>
        <end position="952"/>
    </location>
</feature>
<dbReference type="SUPFAM" id="SSF56024">
    <property type="entry name" value="Phospholipase D/nuclease"/>
    <property type="match status" value="1"/>
</dbReference>
<sequence>MSNDRMIEEVKKELRETLKSIVEGINEFSSIQIEVEEPNIVFVDSIRIDLNKIDEVYSQIKSQIDKLKELLDTNKIDDDISNLIGKFNEKFIQVVSLHSELKTAEMLENLTFKADTQSKFLQNIENIKDALSELVNLIRDIESKFRNKKKILQTTFMSRDSVTLNKIDKIIASLQKLLADSREKYIDLSTSIQNRKILSTSQEAINVAYAISRGERIWTTDFISRITGIRSIAGELYTEEVEIEGLEHYLGEEKTKVTIDTLLYRYPPYEPIQIPEGVIIGRFVWFLKAKNAIIYDNGSRLNTLNHIATFDLNTGKLISIKPLQLLYLDREACINETCKEVLLEIKEKNGIIYVKYGSKKLCNNICKSIKGTHGKGRQHELIDINAIVKKLQREYEENYMGYRKKTGEEARAYSTANLGYVWYCQLGLGMSTDPYDLQCPFIDKCHIGKHKQGKCDNWSWSRRLYPKVFVVSERDAFVHSLVYDKNYSFIKPFYIEHTYAYELFKYVQWNIPTVLAEGPIVTLELETPITKTLPQTNVVGFEIPLSLLKALILTLLDAENPNKPQVTIMYPHSSNAKVSLDKLLISKWFIYNATKEGKDSFSFLQKSPDKILDNFNKFVNQFNEEELINFAIKCIAHTLAHLFLTFISINLEIELENLLYIFKVDEKRDAIMVMVAENSAWGSLNIVDHAIYKFGSLTNMIKAFIDFVSSMLQHHENDVERFTHSTIQRISIHGLKSDVKMKIKSIADMLRQRFKKFIDTGLILDPALFLNNIVLSEEDKKIIEELNKKGVNVDTKELRSWLIDSITVAGISSCIDGCTACVMLEHGCVTPLMQNIYLSRNLVLWLLRVLKGEVVKGRGKILGIAIFNQTKDEFFAMSPYIDDDGTKLLIELAKRNVKVKLITSKMNAEKYGELLKRHGIEVNITKTPRHDKFYIIDKKVMIISSQNLSAFSSINDFTFRVLEPAEAEEIEKQNLKSDVVDRY</sequence>
<reference evidence="2" key="1">
    <citation type="journal article" date="2020" name="mSystems">
        <title>Genome- and Community-Level Interaction Insights into Carbon Utilization and Element Cycling Functions of Hydrothermarchaeota in Hydrothermal Sediment.</title>
        <authorList>
            <person name="Zhou Z."/>
            <person name="Liu Y."/>
            <person name="Xu W."/>
            <person name="Pan J."/>
            <person name="Luo Z.H."/>
            <person name="Li M."/>
        </authorList>
    </citation>
    <scope>NUCLEOTIDE SEQUENCE [LARGE SCALE GENOMIC DNA]</scope>
    <source>
        <strain evidence="2">SpSt-27</strain>
    </source>
</reference>
<dbReference type="Pfam" id="PF13091">
    <property type="entry name" value="PLDc_2"/>
    <property type="match status" value="1"/>
</dbReference>
<dbReference type="EMBL" id="DSLL01000046">
    <property type="protein sequence ID" value="HEH31489.1"/>
    <property type="molecule type" value="Genomic_DNA"/>
</dbReference>
<evidence type="ECO:0000259" key="1">
    <source>
        <dbReference type="PROSITE" id="PS50035"/>
    </source>
</evidence>
<dbReference type="Gene3D" id="3.30.870.10">
    <property type="entry name" value="Endonuclease Chain A"/>
    <property type="match status" value="1"/>
</dbReference>
<accession>A0A7J2TAS3</accession>
<dbReference type="InterPro" id="IPR001736">
    <property type="entry name" value="PLipase_D/transphosphatidylase"/>
</dbReference>
<gene>
    <name evidence="2" type="ORF">ENP99_05225</name>
</gene>
<evidence type="ECO:0000313" key="2">
    <source>
        <dbReference type="EMBL" id="HEH31489.1"/>
    </source>
</evidence>
<dbReference type="InterPro" id="IPR025202">
    <property type="entry name" value="PLD-like_dom"/>
</dbReference>
<comment type="caution">
    <text evidence="2">The sequence shown here is derived from an EMBL/GenBank/DDBJ whole genome shotgun (WGS) entry which is preliminary data.</text>
</comment>
<dbReference type="GO" id="GO:0003824">
    <property type="term" value="F:catalytic activity"/>
    <property type="evidence" value="ECO:0007669"/>
    <property type="project" value="InterPro"/>
</dbReference>
<name>A0A7J2TAS3_9CREN</name>
<dbReference type="AlphaFoldDB" id="A0A7J2TAS3"/>
<organism evidence="2">
    <name type="scientific">Ignisphaera aggregans</name>
    <dbReference type="NCBI Taxonomy" id="334771"/>
    <lineage>
        <taxon>Archaea</taxon>
        <taxon>Thermoproteota</taxon>
        <taxon>Thermoprotei</taxon>
        <taxon>Desulfurococcales</taxon>
        <taxon>Desulfurococcaceae</taxon>
        <taxon>Ignisphaera</taxon>
    </lineage>
</organism>
<proteinExistence type="predicted"/>
<protein>
    <recommendedName>
        <fullName evidence="1">PLD phosphodiesterase domain-containing protein</fullName>
    </recommendedName>
</protein>
<dbReference type="PROSITE" id="PS50035">
    <property type="entry name" value="PLD"/>
    <property type="match status" value="1"/>
</dbReference>